<organism evidence="2 3">
    <name type="scientific">Prevotella communis</name>
    <dbReference type="NCBI Taxonomy" id="2913614"/>
    <lineage>
        <taxon>Bacteria</taxon>
        <taxon>Pseudomonadati</taxon>
        <taxon>Bacteroidota</taxon>
        <taxon>Bacteroidia</taxon>
        <taxon>Bacteroidales</taxon>
        <taxon>Prevotellaceae</taxon>
        <taxon>Prevotella</taxon>
    </lineage>
</organism>
<gene>
    <name evidence="2" type="ORF">SAMN04487900_101255</name>
</gene>
<dbReference type="InterPro" id="IPR026876">
    <property type="entry name" value="Fn3_assoc_repeat"/>
</dbReference>
<dbReference type="Proteomes" id="UP000199134">
    <property type="component" value="Unassembled WGS sequence"/>
</dbReference>
<feature type="signal peptide" evidence="1">
    <location>
        <begin position="1"/>
        <end position="25"/>
    </location>
</feature>
<comment type="caution">
    <text evidence="2">The sequence shown here is derived from an EMBL/GenBank/DDBJ whole genome shotgun (WGS) entry which is preliminary data.</text>
</comment>
<dbReference type="AlphaFoldDB" id="A0A1H0D3Q1"/>
<protein>
    <submittedName>
        <fullName evidence="2">Chitobiase/beta-hexosaminidase C-terminal domain-containing protein</fullName>
    </submittedName>
</protein>
<dbReference type="RefSeq" id="WP_176756889.1">
    <property type="nucleotide sequence ID" value="NZ_FNIW01000001.1"/>
</dbReference>
<sequence length="657" mass="68321">MKHFNLLKTTLLLCALIVGSLSGWAADYSYTFSSKQFSSNASVELGSVSWTLGGDGGYWGYDGTKGQQFGSGGSPYKSLTLSTSGISGTITNIVVNASGASSVSAKISCSVGGSSFGTQNQSISSTAKNYTFSGSASGAIEISISQTSSKALYIKSITVTYVSSGGNVNIVDAPAFSPAAGAIAAGTTVTLTQATADEIRYTLDGTDPTKTTGTVYSGPIVITTAKTIKAIAVEGDDVSSVATAAYTINVATPTFNLESGNDKYYLEGSTFTMSASSNTIYYNLTTDGSTPADPTLSSTEYSGPISITGTTKIKAISVDSYGNASNVVTRTYTGVTPTTLPFSWTGSSSEGKDELRKLTGVALSLASDYAASNAPYRLKFDGEGKFVTIFTDVKPYFVSFSAKLFNATTTGSKLTVQESVDGKEFSDVEEFTINGSANSTFGFTTTNSFDTNTRVVRLVLSEKDQNVGVGTIVVTKAESITISAAGWATYSSSNALDFTGITALTAYTATKVGNVVKFNKVTGKVPANTGLLVRGETTSVPVCASAEAVSNLLVGVPAETVKDAGTIFVLMKGSKGIGFYKNTNDFTLRANSAYLRAEDVEGSTARAFIALDDETTGIADVKAVKEDAEGMFDLQGRKIAKPTKGLYIVNGKKIVVK</sequence>
<name>A0A1H0D3Q1_9BACT</name>
<evidence type="ECO:0000313" key="3">
    <source>
        <dbReference type="Proteomes" id="UP000199134"/>
    </source>
</evidence>
<dbReference type="Pfam" id="PF13287">
    <property type="entry name" value="Fn3_assoc"/>
    <property type="match status" value="2"/>
</dbReference>
<dbReference type="EMBL" id="FNIW01000001">
    <property type="protein sequence ID" value="SDN64729.1"/>
    <property type="molecule type" value="Genomic_DNA"/>
</dbReference>
<evidence type="ECO:0000256" key="1">
    <source>
        <dbReference type="SAM" id="SignalP"/>
    </source>
</evidence>
<evidence type="ECO:0000313" key="2">
    <source>
        <dbReference type="EMBL" id="SDN64729.1"/>
    </source>
</evidence>
<feature type="chain" id="PRO_5011484377" evidence="1">
    <location>
        <begin position="26"/>
        <end position="657"/>
    </location>
</feature>
<keyword evidence="1" id="KW-0732">Signal</keyword>
<accession>A0A1H0D3Q1</accession>
<reference evidence="3" key="1">
    <citation type="submission" date="2016-10" db="EMBL/GenBank/DDBJ databases">
        <authorList>
            <person name="de Groot N.N."/>
        </authorList>
    </citation>
    <scope>NUCLEOTIDE SEQUENCE [LARGE SCALE GENOMIC DNA]</scope>
    <source>
        <strain evidence="3">BP1-145</strain>
    </source>
</reference>
<proteinExistence type="predicted"/>